<reference evidence="3" key="1">
    <citation type="submission" date="2007-10" db="EMBL/GenBank/DDBJ databases">
        <title>Complete genome of Alkaliphilus oremlandii OhILAs.</title>
        <authorList>
            <person name="Copeland A."/>
            <person name="Lucas S."/>
            <person name="Lapidus A."/>
            <person name="Barry K."/>
            <person name="Detter J.C."/>
            <person name="Glavina del Rio T."/>
            <person name="Hammon N."/>
            <person name="Israni S."/>
            <person name="Dalin E."/>
            <person name="Tice H."/>
            <person name="Pitluck S."/>
            <person name="Chain P."/>
            <person name="Malfatti S."/>
            <person name="Shin M."/>
            <person name="Vergez L."/>
            <person name="Schmutz J."/>
            <person name="Larimer F."/>
            <person name="Land M."/>
            <person name="Hauser L."/>
            <person name="Kyrpides N."/>
            <person name="Mikhailova N."/>
            <person name="Stolz J.F."/>
            <person name="Dawson A."/>
            <person name="Fisher E."/>
            <person name="Crable B."/>
            <person name="Perera E."/>
            <person name="Lisak J."/>
            <person name="Ranganathan M."/>
            <person name="Basu P."/>
            <person name="Richardson P."/>
        </authorList>
    </citation>
    <scope>NUCLEOTIDE SEQUENCE [LARGE SCALE GENOMIC DNA]</scope>
    <source>
        <strain evidence="3">OhILAs</strain>
    </source>
</reference>
<dbReference type="STRING" id="350688.Clos_0926"/>
<dbReference type="InterPro" id="IPR024617">
    <property type="entry name" value="DUF3870"/>
</dbReference>
<name>A8MEZ4_ALKOO</name>
<sequence length="108" mass="12592">MYNKNTVYVIGHGKTSNDNAITERFKIFFIGFIIDTETDEIVDIGCSTTIPTTEEFIAGIFVGRKFDKFYEDIEQEVIRRYFGSSQKAIVVAYKDALKKYQEVKEKYY</sequence>
<dbReference type="OrthoDB" id="88363at2"/>
<dbReference type="KEGG" id="aoe:Clos_0926"/>
<dbReference type="RefSeq" id="WP_012158785.1">
    <property type="nucleotide sequence ID" value="NC_009922.1"/>
</dbReference>
<dbReference type="eggNOG" id="ENOG5032YR6">
    <property type="taxonomic scope" value="Bacteria"/>
</dbReference>
<evidence type="ECO:0000313" key="2">
    <source>
        <dbReference type="EMBL" id="ABW18473.1"/>
    </source>
</evidence>
<dbReference type="AlphaFoldDB" id="A8MEZ4"/>
<dbReference type="EMBL" id="CP000853">
    <property type="protein sequence ID" value="ABW18473.1"/>
    <property type="molecule type" value="Genomic_DNA"/>
</dbReference>
<evidence type="ECO:0000313" key="3">
    <source>
        <dbReference type="Proteomes" id="UP000000269"/>
    </source>
</evidence>
<organism evidence="2 3">
    <name type="scientific">Alkaliphilus oremlandii (strain OhILAs)</name>
    <name type="common">Clostridium oremlandii (strain OhILAs)</name>
    <dbReference type="NCBI Taxonomy" id="350688"/>
    <lineage>
        <taxon>Bacteria</taxon>
        <taxon>Bacillati</taxon>
        <taxon>Bacillota</taxon>
        <taxon>Clostridia</taxon>
        <taxon>Peptostreptococcales</taxon>
        <taxon>Natronincolaceae</taxon>
        <taxon>Alkaliphilus</taxon>
    </lineage>
</organism>
<dbReference type="Proteomes" id="UP000000269">
    <property type="component" value="Chromosome"/>
</dbReference>
<dbReference type="Pfam" id="PF12986">
    <property type="entry name" value="DUF3870"/>
    <property type="match status" value="1"/>
</dbReference>
<dbReference type="HOGENOM" id="CLU_114448_1_0_9"/>
<feature type="domain" description="DUF3870" evidence="1">
    <location>
        <begin position="8"/>
        <end position="101"/>
    </location>
</feature>
<proteinExistence type="predicted"/>
<protein>
    <recommendedName>
        <fullName evidence="1">DUF3870 domain-containing protein</fullName>
    </recommendedName>
</protein>
<keyword evidence="3" id="KW-1185">Reference proteome</keyword>
<accession>A8MEZ4</accession>
<gene>
    <name evidence="2" type="ordered locus">Clos_0926</name>
</gene>
<evidence type="ECO:0000259" key="1">
    <source>
        <dbReference type="Pfam" id="PF12986"/>
    </source>
</evidence>